<dbReference type="Gene3D" id="2.40.10.180">
    <property type="entry name" value="Phage tail proteins"/>
    <property type="match status" value="1"/>
</dbReference>
<organism evidence="1 2">
    <name type="scientific">Acetobacter pasteurianus subsp. pasteurianus</name>
    <dbReference type="NCBI Taxonomy" id="481145"/>
    <lineage>
        <taxon>Bacteria</taxon>
        <taxon>Pseudomonadati</taxon>
        <taxon>Pseudomonadota</taxon>
        <taxon>Alphaproteobacteria</taxon>
        <taxon>Acetobacterales</taxon>
        <taxon>Acetobacteraceae</taxon>
        <taxon>Acetobacter</taxon>
    </lineage>
</organism>
<dbReference type="AlphaFoldDB" id="A0A1Y0Y0M4"/>
<gene>
    <name evidence="1" type="ORF">S1001342_02441</name>
</gene>
<reference evidence="1 2" key="1">
    <citation type="submission" date="2017-05" db="EMBL/GenBank/DDBJ databases">
        <title>Genome sequence of Acetobacter pasteurianus subsp. pasteurianus strain SRCM101342.</title>
        <authorList>
            <person name="Cho S.H."/>
        </authorList>
    </citation>
    <scope>NUCLEOTIDE SEQUENCE [LARGE SCALE GENOMIC DNA]</scope>
    <source>
        <strain evidence="1 2">SRCM101342</strain>
    </source>
</reference>
<protein>
    <recommendedName>
        <fullName evidence="3">Phage protein</fullName>
    </recommendedName>
</protein>
<dbReference type="EMBL" id="CP021509">
    <property type="protein sequence ID" value="ARW48740.1"/>
    <property type="molecule type" value="Genomic_DNA"/>
</dbReference>
<evidence type="ECO:0000313" key="2">
    <source>
        <dbReference type="Proteomes" id="UP000196205"/>
    </source>
</evidence>
<evidence type="ECO:0008006" key="3">
    <source>
        <dbReference type="Google" id="ProtNLM"/>
    </source>
</evidence>
<dbReference type="Pfam" id="PF05354">
    <property type="entry name" value="Phage_attach"/>
    <property type="match status" value="1"/>
</dbReference>
<dbReference type="GO" id="GO:0019068">
    <property type="term" value="P:virion assembly"/>
    <property type="evidence" value="ECO:0007669"/>
    <property type="project" value="InterPro"/>
</dbReference>
<dbReference type="RefSeq" id="WP_050820187.1">
    <property type="nucleotide sequence ID" value="NZ_CP021509.1"/>
</dbReference>
<proteinExistence type="predicted"/>
<sequence length="133" mass="14450">MVGPVDWDQLVLAPCQNVFGEEVQWISSLNPDPVLVTGIFDNGYKAMPLEIVDGLSPTHVTTADARLGVQLSQFASAPQQGDLFLIRGKQYRVREVQPDSHGAADILLNKADGENAVSGHVPRQNRGIAPEDY</sequence>
<dbReference type="InterPro" id="IPR053734">
    <property type="entry name" value="Phage_Head-Tail_Connect_sf"/>
</dbReference>
<dbReference type="Proteomes" id="UP000196205">
    <property type="component" value="Chromosome"/>
</dbReference>
<accession>A0A1Y0Y0M4</accession>
<evidence type="ECO:0000313" key="1">
    <source>
        <dbReference type="EMBL" id="ARW48740.1"/>
    </source>
</evidence>
<dbReference type="InterPro" id="IPR008018">
    <property type="entry name" value="Phage_tail_attach_FII"/>
</dbReference>
<name>A0A1Y0Y0M4_ACEPA</name>
<dbReference type="OrthoDB" id="7573907at2"/>